<accession>A0ABN5YYS0</accession>
<evidence type="ECO:0000313" key="8">
    <source>
        <dbReference type="EMBL" id="BBX87061.1"/>
    </source>
</evidence>
<feature type="transmembrane region" description="Helical" evidence="6">
    <location>
        <begin position="333"/>
        <end position="351"/>
    </location>
</feature>
<feature type="transmembrane region" description="Helical" evidence="6">
    <location>
        <begin position="435"/>
        <end position="453"/>
    </location>
</feature>
<feature type="transmembrane region" description="Helical" evidence="6">
    <location>
        <begin position="309"/>
        <end position="327"/>
    </location>
</feature>
<evidence type="ECO:0000256" key="3">
    <source>
        <dbReference type="ARBA" id="ARBA00022692"/>
    </source>
</evidence>
<proteinExistence type="predicted"/>
<dbReference type="NCBIfam" id="TIGR00360">
    <property type="entry name" value="ComEC_N-term"/>
    <property type="match status" value="1"/>
</dbReference>
<dbReference type="Pfam" id="PF03772">
    <property type="entry name" value="Competence"/>
    <property type="match status" value="1"/>
</dbReference>
<feature type="domain" description="ComEC/Rec2-related protein" evidence="7">
    <location>
        <begin position="215"/>
        <end position="478"/>
    </location>
</feature>
<feature type="transmembrane region" description="Helical" evidence="6">
    <location>
        <begin position="402"/>
        <end position="423"/>
    </location>
</feature>
<protein>
    <submittedName>
        <fullName evidence="8">Competence protein</fullName>
    </submittedName>
</protein>
<evidence type="ECO:0000256" key="2">
    <source>
        <dbReference type="ARBA" id="ARBA00022475"/>
    </source>
</evidence>
<evidence type="ECO:0000256" key="1">
    <source>
        <dbReference type="ARBA" id="ARBA00004651"/>
    </source>
</evidence>
<feature type="transmembrane region" description="Helical" evidence="6">
    <location>
        <begin position="39"/>
        <end position="56"/>
    </location>
</feature>
<dbReference type="Proteomes" id="UP000465609">
    <property type="component" value="Chromosome"/>
</dbReference>
<evidence type="ECO:0000313" key="9">
    <source>
        <dbReference type="Proteomes" id="UP000465609"/>
    </source>
</evidence>
<evidence type="ECO:0000256" key="6">
    <source>
        <dbReference type="SAM" id="Phobius"/>
    </source>
</evidence>
<keyword evidence="9" id="KW-1185">Reference proteome</keyword>
<dbReference type="InterPro" id="IPR004477">
    <property type="entry name" value="ComEC_N"/>
</dbReference>
<feature type="transmembrane region" description="Helical" evidence="6">
    <location>
        <begin position="459"/>
        <end position="479"/>
    </location>
</feature>
<feature type="transmembrane region" description="Helical" evidence="6">
    <location>
        <begin position="134"/>
        <end position="154"/>
    </location>
</feature>
<evidence type="ECO:0000259" key="7">
    <source>
        <dbReference type="Pfam" id="PF03772"/>
    </source>
</evidence>
<feature type="transmembrane region" description="Helical" evidence="6">
    <location>
        <begin position="265"/>
        <end position="288"/>
    </location>
</feature>
<gene>
    <name evidence="8" type="ORF">MAUB_49340</name>
</gene>
<feature type="transmembrane region" description="Helical" evidence="6">
    <location>
        <begin position="63"/>
        <end position="84"/>
    </location>
</feature>
<dbReference type="EMBL" id="AP022577">
    <property type="protein sequence ID" value="BBX87061.1"/>
    <property type="molecule type" value="Genomic_DNA"/>
</dbReference>
<evidence type="ECO:0000256" key="5">
    <source>
        <dbReference type="ARBA" id="ARBA00023136"/>
    </source>
</evidence>
<comment type="subcellular location">
    <subcellularLocation>
        <location evidence="1">Cell membrane</location>
        <topology evidence="1">Multi-pass membrane protein</topology>
    </subcellularLocation>
</comment>
<feature type="transmembrane region" description="Helical" evidence="6">
    <location>
        <begin position="363"/>
        <end position="382"/>
    </location>
</feature>
<feature type="transmembrane region" description="Helical" evidence="6">
    <location>
        <begin position="239"/>
        <end position="259"/>
    </location>
</feature>
<organism evidence="8 9">
    <name type="scientific">Mycolicibacterium aubagnense</name>
    <dbReference type="NCBI Taxonomy" id="319707"/>
    <lineage>
        <taxon>Bacteria</taxon>
        <taxon>Bacillati</taxon>
        <taxon>Actinomycetota</taxon>
        <taxon>Actinomycetes</taxon>
        <taxon>Mycobacteriales</taxon>
        <taxon>Mycobacteriaceae</taxon>
        <taxon>Mycolicibacterium</taxon>
    </lineage>
</organism>
<name>A0ABN5YYS0_9MYCO</name>
<keyword evidence="4 6" id="KW-1133">Transmembrane helix</keyword>
<dbReference type="InterPro" id="IPR052159">
    <property type="entry name" value="Competence_DNA_uptake"/>
</dbReference>
<keyword evidence="5 6" id="KW-0472">Membrane</keyword>
<dbReference type="RefSeq" id="WP_138229495.1">
    <property type="nucleotide sequence ID" value="NZ_AP022577.1"/>
</dbReference>
<dbReference type="PANTHER" id="PTHR30619:SF7">
    <property type="entry name" value="BETA-LACTAMASE DOMAIN PROTEIN"/>
    <property type="match status" value="1"/>
</dbReference>
<reference evidence="8 9" key="1">
    <citation type="journal article" date="2019" name="Emerg. Microbes Infect.">
        <title>Comprehensive subspecies identification of 175 nontuberculous mycobacteria species based on 7547 genomic profiles.</title>
        <authorList>
            <person name="Matsumoto Y."/>
            <person name="Kinjo T."/>
            <person name="Motooka D."/>
            <person name="Nabeya D."/>
            <person name="Jung N."/>
            <person name="Uechi K."/>
            <person name="Horii T."/>
            <person name="Iida T."/>
            <person name="Fujita J."/>
            <person name="Nakamura S."/>
        </authorList>
    </citation>
    <scope>NUCLEOTIDE SEQUENCE [LARGE SCALE GENOMIC DNA]</scope>
    <source>
        <strain evidence="8 9">JCM 15296</strain>
    </source>
</reference>
<sequence length="498" mass="51058">MTDRPAPDVPGIDLRLVPAALTCWTVTAVGVWWGPWAALTAVVVAVAGVVGVGLRMGDVRWRAVLAVAAVGAAFAIVATVRVHAVDTHPLASRFGTTVTVTVTPSESPKTIQSSRLMFMASLQRLQDIESSGRVLVFAPALGYSEVGVGRPMAFRARVTRPKRRDLSVAVLAAVGTPRFGTASTGQRAAAHVRAEFGEAARLALPPDQAAMLPGLVLGDVSAVESDTTADFRRAGLTHLTAVSGANVTIVCGAVLLSAALVGPRIAVALAALTLFAFVVIVQPSPSVLRAAAMGSVMLMGLLVHRRRQAIPALSASVLVLMVISPALAVDAGFALSVVATAGLVVIAPGWSRRLVGRGWPKPIADAVCVAVAAQLVTAPLVAAISGSLSLVAVAANLLVAPIIPPITILGTAAAAVGWFWPAAAQLLIRFTGPELWWLLHVARWSAAVPGAAVSVPSGWGGALLLGTTTVGVALVLAAWRRRRGGDPLAAEGGRAIRP</sequence>
<keyword evidence="3 6" id="KW-0812">Transmembrane</keyword>
<keyword evidence="2" id="KW-1003">Cell membrane</keyword>
<evidence type="ECO:0000256" key="4">
    <source>
        <dbReference type="ARBA" id="ARBA00022989"/>
    </source>
</evidence>
<dbReference type="PANTHER" id="PTHR30619">
    <property type="entry name" value="DNA INTERNALIZATION/COMPETENCE PROTEIN COMEC/REC2"/>
    <property type="match status" value="1"/>
</dbReference>